<dbReference type="Pfam" id="PF00583">
    <property type="entry name" value="Acetyltransf_1"/>
    <property type="match status" value="1"/>
</dbReference>
<dbReference type="GO" id="GO:0016747">
    <property type="term" value="F:acyltransferase activity, transferring groups other than amino-acyl groups"/>
    <property type="evidence" value="ECO:0007669"/>
    <property type="project" value="InterPro"/>
</dbReference>
<dbReference type="InterPro" id="IPR050832">
    <property type="entry name" value="Bact_Acetyltransf"/>
</dbReference>
<dbReference type="PANTHER" id="PTHR43877">
    <property type="entry name" value="AMINOALKYLPHOSPHONATE N-ACETYLTRANSFERASE-RELATED-RELATED"/>
    <property type="match status" value="1"/>
</dbReference>
<dbReference type="CDD" id="cd04301">
    <property type="entry name" value="NAT_SF"/>
    <property type="match status" value="1"/>
</dbReference>
<comment type="caution">
    <text evidence="4">The sequence shown here is derived from an EMBL/GenBank/DDBJ whole genome shotgun (WGS) entry which is preliminary data.</text>
</comment>
<accession>A0A2N5DE76</accession>
<evidence type="ECO:0000313" key="5">
    <source>
        <dbReference type="Proteomes" id="UP000234479"/>
    </source>
</evidence>
<dbReference type="InterPro" id="IPR016181">
    <property type="entry name" value="Acyl_CoA_acyltransferase"/>
</dbReference>
<dbReference type="PROSITE" id="PS51186">
    <property type="entry name" value="GNAT"/>
    <property type="match status" value="1"/>
</dbReference>
<keyword evidence="5" id="KW-1185">Reference proteome</keyword>
<reference evidence="4 5" key="1">
    <citation type="submission" date="2017-12" db="EMBL/GenBank/DDBJ databases">
        <title>The genome sequence of Caulobacter sp. 410.</title>
        <authorList>
            <person name="Gao J."/>
            <person name="Mao X."/>
            <person name="Sun J."/>
        </authorList>
    </citation>
    <scope>NUCLEOTIDE SEQUENCE [LARGE SCALE GENOMIC DNA]</scope>
    <source>
        <strain evidence="4 5">410</strain>
    </source>
</reference>
<evidence type="ECO:0000256" key="2">
    <source>
        <dbReference type="ARBA" id="ARBA00023315"/>
    </source>
</evidence>
<evidence type="ECO:0000313" key="4">
    <source>
        <dbReference type="EMBL" id="PLR24364.1"/>
    </source>
</evidence>
<evidence type="ECO:0000259" key="3">
    <source>
        <dbReference type="PROSITE" id="PS51186"/>
    </source>
</evidence>
<dbReference type="AlphaFoldDB" id="A0A2N5DE76"/>
<keyword evidence="1" id="KW-0808">Transferase</keyword>
<gene>
    <name evidence="4" type="ORF">SGCZBJ_13905</name>
</gene>
<dbReference type="Gene3D" id="3.40.630.30">
    <property type="match status" value="1"/>
</dbReference>
<dbReference type="PANTHER" id="PTHR43877:SF2">
    <property type="entry name" value="AMINOALKYLPHOSPHONATE N-ACETYLTRANSFERASE-RELATED"/>
    <property type="match status" value="1"/>
</dbReference>
<dbReference type="InterPro" id="IPR000182">
    <property type="entry name" value="GNAT_dom"/>
</dbReference>
<keyword evidence="2" id="KW-0012">Acyltransferase</keyword>
<dbReference type="EMBL" id="PJRS01000023">
    <property type="protein sequence ID" value="PLR24364.1"/>
    <property type="molecule type" value="Genomic_DNA"/>
</dbReference>
<dbReference type="Proteomes" id="UP000234479">
    <property type="component" value="Unassembled WGS sequence"/>
</dbReference>
<name>A0A2N5DE76_9CAUL</name>
<feature type="domain" description="N-acetyltransferase" evidence="3">
    <location>
        <begin position="19"/>
        <end position="174"/>
    </location>
</feature>
<evidence type="ECO:0000256" key="1">
    <source>
        <dbReference type="ARBA" id="ARBA00022679"/>
    </source>
</evidence>
<proteinExistence type="predicted"/>
<dbReference type="SUPFAM" id="SSF55729">
    <property type="entry name" value="Acyl-CoA N-acyltransferases (Nat)"/>
    <property type="match status" value="1"/>
</dbReference>
<protein>
    <recommendedName>
        <fullName evidence="3">N-acetyltransferase domain-containing protein</fullName>
    </recommendedName>
</protein>
<sequence length="174" mass="18898">MKTPSDMPPLPAALQARDVAVRPIEDSDAPLLMDWHAAFRGASFLAMGWPREQVAAMMADQLRMQQIHIAGAYPRADRWLVLAGDIPAGQLLLDRARDDWRLIDLLLAPEARGLGLGSGLMAWIQDAAARAGAASITLDVGFDNAPAQALYRKAGFVETPSETEIAVAMRWRPA</sequence>
<dbReference type="OrthoDB" id="7585366at2"/>
<organism evidence="4 5">
    <name type="scientific">Caulobacter zeae</name>
    <dbReference type="NCBI Taxonomy" id="2055137"/>
    <lineage>
        <taxon>Bacteria</taxon>
        <taxon>Pseudomonadati</taxon>
        <taxon>Pseudomonadota</taxon>
        <taxon>Alphaproteobacteria</taxon>
        <taxon>Caulobacterales</taxon>
        <taxon>Caulobacteraceae</taxon>
        <taxon>Caulobacter</taxon>
    </lineage>
</organism>
<dbReference type="RefSeq" id="WP_101718596.1">
    <property type="nucleotide sequence ID" value="NZ_PJRS01000023.1"/>
</dbReference>